<dbReference type="Proteomes" id="UP000325395">
    <property type="component" value="Unassembled WGS sequence"/>
</dbReference>
<feature type="transmembrane region" description="Helical" evidence="1">
    <location>
        <begin position="164"/>
        <end position="185"/>
    </location>
</feature>
<sequence length="256" mass="27598">MPTYRAKKFYTEVAGVAAPLATFAGGLTLATQFIITCPDSRLEALLSLASQFFLASALGLFLIYMLLYGFEENVHIKNHRRKLVFTQLFLVAIFMCIAFILLAVAIMVAGRTDVGTLGIILMGIIVANFATIEISILCTHHGVNTTDLPNGPQEAKDLPCLTRWILWIGLGCELVVAFLMLGFGADAAADAHVQRGCTPASMTTYPWPTPVPVTIANQPVSAVLTSTPVPVNIANQPVEAVLKSTPISVCMARCEW</sequence>
<organism evidence="2 3">
    <name type="scientific">Aspergillus pseudocaelatus</name>
    <dbReference type="NCBI Taxonomy" id="1825620"/>
    <lineage>
        <taxon>Eukaryota</taxon>
        <taxon>Fungi</taxon>
        <taxon>Dikarya</taxon>
        <taxon>Ascomycota</taxon>
        <taxon>Pezizomycotina</taxon>
        <taxon>Eurotiomycetes</taxon>
        <taxon>Eurotiomycetidae</taxon>
        <taxon>Eurotiales</taxon>
        <taxon>Aspergillaceae</taxon>
        <taxon>Aspergillus</taxon>
        <taxon>Aspergillus subgen. Circumdati</taxon>
    </lineage>
</organism>
<keyword evidence="1" id="KW-0472">Membrane</keyword>
<evidence type="ECO:0008006" key="4">
    <source>
        <dbReference type="Google" id="ProtNLM"/>
    </source>
</evidence>
<keyword evidence="1" id="KW-1133">Transmembrane helix</keyword>
<evidence type="ECO:0000313" key="3">
    <source>
        <dbReference type="Proteomes" id="UP000325395"/>
    </source>
</evidence>
<keyword evidence="1" id="KW-0812">Transmembrane</keyword>
<gene>
    <name evidence="2" type="ORF">BDV36DRAFT_300956</name>
</gene>
<feature type="transmembrane region" description="Helical" evidence="1">
    <location>
        <begin position="12"/>
        <end position="35"/>
    </location>
</feature>
<keyword evidence="3" id="KW-1185">Reference proteome</keyword>
<feature type="transmembrane region" description="Helical" evidence="1">
    <location>
        <begin position="116"/>
        <end position="143"/>
    </location>
</feature>
<feature type="transmembrane region" description="Helical" evidence="1">
    <location>
        <begin position="47"/>
        <end position="67"/>
    </location>
</feature>
<protein>
    <recommendedName>
        <fullName evidence="4">MARVEL domain-containing protein</fullName>
    </recommendedName>
</protein>
<dbReference type="EMBL" id="ML735837">
    <property type="protein sequence ID" value="KAE8412387.1"/>
    <property type="molecule type" value="Genomic_DNA"/>
</dbReference>
<feature type="transmembrane region" description="Helical" evidence="1">
    <location>
        <begin position="88"/>
        <end position="110"/>
    </location>
</feature>
<name>A0ABQ6W5E8_9EURO</name>
<accession>A0ABQ6W5E8</accession>
<proteinExistence type="predicted"/>
<evidence type="ECO:0000313" key="2">
    <source>
        <dbReference type="EMBL" id="KAE8412387.1"/>
    </source>
</evidence>
<evidence type="ECO:0000256" key="1">
    <source>
        <dbReference type="SAM" id="Phobius"/>
    </source>
</evidence>
<reference evidence="2 3" key="1">
    <citation type="submission" date="2019-04" db="EMBL/GenBank/DDBJ databases">
        <authorList>
            <consortium name="DOE Joint Genome Institute"/>
            <person name="Mondo S."/>
            <person name="Kjaerbolling I."/>
            <person name="Vesth T."/>
            <person name="Frisvad J.C."/>
            <person name="Nybo J.L."/>
            <person name="Theobald S."/>
            <person name="Kildgaard S."/>
            <person name="Isbrandt T."/>
            <person name="Kuo A."/>
            <person name="Sato A."/>
            <person name="Lyhne E.K."/>
            <person name="Kogle M.E."/>
            <person name="Wiebenga A."/>
            <person name="Kun R.S."/>
            <person name="Lubbers R.J."/>
            <person name="Makela M.R."/>
            <person name="Barry K."/>
            <person name="Chovatia M."/>
            <person name="Clum A."/>
            <person name="Daum C."/>
            <person name="Haridas S."/>
            <person name="He G."/>
            <person name="LaButti K."/>
            <person name="Lipzen A."/>
            <person name="Riley R."/>
            <person name="Salamov A."/>
            <person name="Simmons B.A."/>
            <person name="Magnuson J.K."/>
            <person name="Henrissat B."/>
            <person name="Mortensen U.H."/>
            <person name="Larsen T.O."/>
            <person name="Devries R.P."/>
            <person name="Grigoriev I.V."/>
            <person name="Machida M."/>
            <person name="Baker S.E."/>
            <person name="Andersen M.R."/>
            <person name="Cantor M.N."/>
            <person name="Hua S.X."/>
        </authorList>
    </citation>
    <scope>NUCLEOTIDE SEQUENCE [LARGE SCALE GENOMIC DNA]</scope>
    <source>
        <strain evidence="2 3">CBS 117616</strain>
    </source>
</reference>